<comment type="caution">
    <text evidence="1">The sequence shown here is derived from an EMBL/GenBank/DDBJ whole genome shotgun (WGS) entry which is preliminary data.</text>
</comment>
<protein>
    <submittedName>
        <fullName evidence="1">Uncharacterized protein</fullName>
    </submittedName>
</protein>
<dbReference type="AlphaFoldDB" id="D0W2V8"/>
<evidence type="ECO:0000313" key="2">
    <source>
        <dbReference type="Proteomes" id="UP000003294"/>
    </source>
</evidence>
<dbReference type="STRING" id="546262.NEICINOT_03993"/>
<dbReference type="Proteomes" id="UP000003294">
    <property type="component" value="Unassembled WGS sequence"/>
</dbReference>
<evidence type="ECO:0000313" key="1">
    <source>
        <dbReference type="EMBL" id="EEZ71755.1"/>
    </source>
</evidence>
<sequence>MNLLYKKAIIRQSRIWGNGKDLVFGLSVLKTEYIIIIIMRNK</sequence>
<name>D0W2V8_NEICI</name>
<gene>
    <name evidence="1" type="ORF">NEICINOT_03993</name>
</gene>
<proteinExistence type="predicted"/>
<reference evidence="1 2" key="1">
    <citation type="submission" date="2009-10" db="EMBL/GenBank/DDBJ databases">
        <authorList>
            <person name="Weinstock G."/>
            <person name="Sodergren E."/>
            <person name="Clifton S."/>
            <person name="Fulton L."/>
            <person name="Fulton B."/>
            <person name="Courtney L."/>
            <person name="Fronick C."/>
            <person name="Harrison M."/>
            <person name="Strong C."/>
            <person name="Farmer C."/>
            <person name="Delahaunty K."/>
            <person name="Markovic C."/>
            <person name="Hall O."/>
            <person name="Minx P."/>
            <person name="Tomlinson C."/>
            <person name="Mitreva M."/>
            <person name="Nelson J."/>
            <person name="Hou S."/>
            <person name="Wollam A."/>
            <person name="Pepin K.H."/>
            <person name="Johnson M."/>
            <person name="Bhonagiri V."/>
            <person name="Nash W.E."/>
            <person name="Warren W."/>
            <person name="Chinwalla A."/>
            <person name="Mardis E.R."/>
            <person name="Wilson R.K."/>
        </authorList>
    </citation>
    <scope>NUCLEOTIDE SEQUENCE [LARGE SCALE GENOMIC DNA]</scope>
    <source>
        <strain evidence="1 2">ATCC 14685</strain>
    </source>
</reference>
<accession>D0W2V8</accession>
<dbReference type="EMBL" id="ACDY02000005">
    <property type="protein sequence ID" value="EEZ71755.1"/>
    <property type="molecule type" value="Genomic_DNA"/>
</dbReference>
<organism evidence="1 2">
    <name type="scientific">Neisseria cinerea ATCC 14685</name>
    <dbReference type="NCBI Taxonomy" id="546262"/>
    <lineage>
        <taxon>Bacteria</taxon>
        <taxon>Pseudomonadati</taxon>
        <taxon>Pseudomonadota</taxon>
        <taxon>Betaproteobacteria</taxon>
        <taxon>Neisseriales</taxon>
        <taxon>Neisseriaceae</taxon>
        <taxon>Neisseria</taxon>
    </lineage>
</organism>